<reference evidence="4" key="1">
    <citation type="submission" date="2018-01" db="EMBL/GenBank/DDBJ databases">
        <authorList>
            <person name="Alioto T."/>
            <person name="Alioto T."/>
        </authorList>
    </citation>
    <scope>NUCLEOTIDE SEQUENCE [LARGE SCALE GENOMIC DNA]</scope>
</reference>
<proteinExistence type="predicted"/>
<keyword evidence="2" id="KW-0472">Membrane</keyword>
<organism evidence="3 4">
    <name type="scientific">Drosophila guanche</name>
    <name type="common">Fruit fly</name>
    <dbReference type="NCBI Taxonomy" id="7266"/>
    <lineage>
        <taxon>Eukaryota</taxon>
        <taxon>Metazoa</taxon>
        <taxon>Ecdysozoa</taxon>
        <taxon>Arthropoda</taxon>
        <taxon>Hexapoda</taxon>
        <taxon>Insecta</taxon>
        <taxon>Pterygota</taxon>
        <taxon>Neoptera</taxon>
        <taxon>Endopterygota</taxon>
        <taxon>Diptera</taxon>
        <taxon>Brachycera</taxon>
        <taxon>Muscomorpha</taxon>
        <taxon>Ephydroidea</taxon>
        <taxon>Drosophilidae</taxon>
        <taxon>Drosophila</taxon>
        <taxon>Sophophora</taxon>
    </lineage>
</organism>
<evidence type="ECO:0000313" key="4">
    <source>
        <dbReference type="Proteomes" id="UP000268350"/>
    </source>
</evidence>
<dbReference type="AlphaFoldDB" id="A0A3B0K0L8"/>
<dbReference type="OMA" id="LMPMVFM"/>
<protein>
    <submittedName>
        <fullName evidence="3">Uncharacterized protein</fullName>
    </submittedName>
</protein>
<feature type="transmembrane region" description="Helical" evidence="2">
    <location>
        <begin position="6"/>
        <end position="27"/>
    </location>
</feature>
<keyword evidence="4" id="KW-1185">Reference proteome</keyword>
<dbReference type="EMBL" id="OUUW01000002">
    <property type="protein sequence ID" value="SPP76908.1"/>
    <property type="molecule type" value="Genomic_DNA"/>
</dbReference>
<accession>A0A3B0K0L8</accession>
<feature type="region of interest" description="Disordered" evidence="1">
    <location>
        <begin position="149"/>
        <end position="173"/>
    </location>
</feature>
<evidence type="ECO:0000256" key="1">
    <source>
        <dbReference type="SAM" id="MobiDB-lite"/>
    </source>
</evidence>
<gene>
    <name evidence="3" type="ORF">DGUA_6G007519</name>
</gene>
<keyword evidence="2" id="KW-0812">Transmembrane</keyword>
<sequence>MFDWSLAFFLYAAVSFLILLMPMVFMVHRKLISQMELENPDVEAPLGIGLSQEELENLGENLYGMTKIEVEVEKGTQKAAEVGITEAPKETPEGILEANAETSEEQESNLNLKENEVQIPEGQAIPETSEEKGIPDTPEDQIIQTIQEKEMELDTPTVSKDVANPIEKDTPEKEIPLAERVTLTIVPSLRGPIK</sequence>
<evidence type="ECO:0000313" key="3">
    <source>
        <dbReference type="EMBL" id="SPP76908.1"/>
    </source>
</evidence>
<evidence type="ECO:0000256" key="2">
    <source>
        <dbReference type="SAM" id="Phobius"/>
    </source>
</evidence>
<keyword evidence="2" id="KW-1133">Transmembrane helix</keyword>
<dbReference type="Proteomes" id="UP000268350">
    <property type="component" value="Unassembled WGS sequence"/>
</dbReference>
<name>A0A3B0K0L8_DROGU</name>